<feature type="domain" description="Trigger factor ribosome-binding bacterial" evidence="10">
    <location>
        <begin position="4"/>
        <end position="130"/>
    </location>
</feature>
<comment type="caution">
    <text evidence="12">The sequence shown here is derived from an EMBL/GenBank/DDBJ whole genome shotgun (WGS) entry which is preliminary data.</text>
</comment>
<dbReference type="SUPFAM" id="SSF102735">
    <property type="entry name" value="Trigger factor ribosome-binding domain"/>
    <property type="match status" value="1"/>
</dbReference>
<dbReference type="GO" id="GO:0003755">
    <property type="term" value="F:peptidyl-prolyl cis-trans isomerase activity"/>
    <property type="evidence" value="ECO:0007669"/>
    <property type="project" value="UniProtKB-KW"/>
</dbReference>
<comment type="similarity">
    <text evidence="3">Belongs to the FKBP-type PPIase family. Tig subfamily.</text>
</comment>
<organism evidence="12 13">
    <name type="scientific">Candidatus Gottesmanbacteria bacterium RIFCSPHIGHO2_01_FULL_39_10</name>
    <dbReference type="NCBI Taxonomy" id="1798375"/>
    <lineage>
        <taxon>Bacteria</taxon>
        <taxon>Candidatus Gottesmaniibacteriota</taxon>
    </lineage>
</organism>
<evidence type="ECO:0000256" key="1">
    <source>
        <dbReference type="ARBA" id="ARBA00000971"/>
    </source>
</evidence>
<dbReference type="EMBL" id="MFJE01000056">
    <property type="protein sequence ID" value="OGG13331.1"/>
    <property type="molecule type" value="Genomic_DNA"/>
</dbReference>
<dbReference type="AlphaFoldDB" id="A0A1F5ZLM5"/>
<evidence type="ECO:0000256" key="6">
    <source>
        <dbReference type="ARBA" id="ARBA00023110"/>
    </source>
</evidence>
<gene>
    <name evidence="12" type="ORF">A2773_00860</name>
</gene>
<dbReference type="PANTHER" id="PTHR30560">
    <property type="entry name" value="TRIGGER FACTOR CHAPERONE AND PEPTIDYL-PROLYL CIS/TRANS ISOMERASE"/>
    <property type="match status" value="1"/>
</dbReference>
<dbReference type="Proteomes" id="UP000177383">
    <property type="component" value="Unassembled WGS sequence"/>
</dbReference>
<dbReference type="Gene3D" id="1.10.3120.10">
    <property type="entry name" value="Trigger factor, C-terminal domain"/>
    <property type="match status" value="1"/>
</dbReference>
<dbReference type="InterPro" id="IPR008881">
    <property type="entry name" value="Trigger_fac_ribosome-bd_bac"/>
</dbReference>
<dbReference type="Gene3D" id="3.30.70.1050">
    <property type="entry name" value="Trigger factor ribosome-binding domain"/>
    <property type="match status" value="1"/>
</dbReference>
<dbReference type="GO" id="GO:0044183">
    <property type="term" value="F:protein folding chaperone"/>
    <property type="evidence" value="ECO:0007669"/>
    <property type="project" value="TreeGrafter"/>
</dbReference>
<comment type="subcellular location">
    <subcellularLocation>
        <location evidence="2">Cytoplasm</location>
    </subcellularLocation>
</comment>
<evidence type="ECO:0000256" key="9">
    <source>
        <dbReference type="ARBA" id="ARBA00029986"/>
    </source>
</evidence>
<evidence type="ECO:0000256" key="2">
    <source>
        <dbReference type="ARBA" id="ARBA00004496"/>
    </source>
</evidence>
<evidence type="ECO:0000256" key="7">
    <source>
        <dbReference type="ARBA" id="ARBA00023186"/>
    </source>
</evidence>
<reference evidence="12 13" key="1">
    <citation type="journal article" date="2016" name="Nat. Commun.">
        <title>Thousands of microbial genomes shed light on interconnected biogeochemical processes in an aquifer system.</title>
        <authorList>
            <person name="Anantharaman K."/>
            <person name="Brown C.T."/>
            <person name="Hug L.A."/>
            <person name="Sharon I."/>
            <person name="Castelle C.J."/>
            <person name="Probst A.J."/>
            <person name="Thomas B.C."/>
            <person name="Singh A."/>
            <person name="Wilkins M.J."/>
            <person name="Karaoz U."/>
            <person name="Brodie E.L."/>
            <person name="Williams K.H."/>
            <person name="Hubbard S.S."/>
            <person name="Banfield J.F."/>
        </authorList>
    </citation>
    <scope>NUCLEOTIDE SEQUENCE [LARGE SCALE GENOMIC DNA]</scope>
</reference>
<comment type="catalytic activity">
    <reaction evidence="1">
        <text>[protein]-peptidylproline (omega=180) = [protein]-peptidylproline (omega=0)</text>
        <dbReference type="Rhea" id="RHEA:16237"/>
        <dbReference type="Rhea" id="RHEA-COMP:10747"/>
        <dbReference type="Rhea" id="RHEA-COMP:10748"/>
        <dbReference type="ChEBI" id="CHEBI:83833"/>
        <dbReference type="ChEBI" id="CHEBI:83834"/>
        <dbReference type="EC" id="5.2.1.8"/>
    </reaction>
</comment>
<evidence type="ECO:0000259" key="11">
    <source>
        <dbReference type="Pfam" id="PF05698"/>
    </source>
</evidence>
<dbReference type="GO" id="GO:0051083">
    <property type="term" value="P:'de novo' cotranslational protein folding"/>
    <property type="evidence" value="ECO:0007669"/>
    <property type="project" value="TreeGrafter"/>
</dbReference>
<evidence type="ECO:0000313" key="13">
    <source>
        <dbReference type="Proteomes" id="UP000177383"/>
    </source>
</evidence>
<evidence type="ECO:0000313" key="12">
    <source>
        <dbReference type="EMBL" id="OGG13331.1"/>
    </source>
</evidence>
<dbReference type="GO" id="GO:0043335">
    <property type="term" value="P:protein unfolding"/>
    <property type="evidence" value="ECO:0007669"/>
    <property type="project" value="TreeGrafter"/>
</dbReference>
<feature type="domain" description="Trigger factor C-terminal" evidence="11">
    <location>
        <begin position="145"/>
        <end position="283"/>
    </location>
</feature>
<dbReference type="SUPFAM" id="SSF109998">
    <property type="entry name" value="Triger factor/SurA peptide-binding domain-like"/>
    <property type="match status" value="1"/>
</dbReference>
<protein>
    <recommendedName>
        <fullName evidence="5">Trigger factor</fullName>
        <ecNumber evidence="4">5.2.1.8</ecNumber>
    </recommendedName>
    <alternativeName>
        <fullName evidence="9">PPIase</fullName>
    </alternativeName>
</protein>
<sequence>MTTSTLKNLPKNTVELEISIPWSDIKSTYDEVLQEVIKEAELPGFRKGKAPKNLVVEKVDKTKIYEEVIKKVVPKSYAESVKTHSLKPISSPKVEVLEAKEGNDWKIKALVAQKPKVNLKNYKEKISKLNREKAVKIWLPGQAKEKNKEAESKKPTLDEIMSTLLSEVDAEVSDLLVDEEANRLLSNLLDQTQKLGMTVEQYLTAKGKTTESIRAEYAKEAQKNLTLELALAEIADSENIIVTDEDINKLIEKATDSKEKEKLKSQSYYLAHLLRQQKTIDFLYSL</sequence>
<dbReference type="STRING" id="1798375.A2773_00860"/>
<name>A0A1F5ZLM5_9BACT</name>
<evidence type="ECO:0000256" key="3">
    <source>
        <dbReference type="ARBA" id="ARBA00005464"/>
    </source>
</evidence>
<dbReference type="InterPro" id="IPR036611">
    <property type="entry name" value="Trigger_fac_ribosome-bd_sf"/>
</dbReference>
<dbReference type="InterPro" id="IPR005215">
    <property type="entry name" value="Trig_fac"/>
</dbReference>
<dbReference type="Pfam" id="PF05697">
    <property type="entry name" value="Trigger_N"/>
    <property type="match status" value="1"/>
</dbReference>
<dbReference type="GO" id="GO:0015031">
    <property type="term" value="P:protein transport"/>
    <property type="evidence" value="ECO:0007669"/>
    <property type="project" value="InterPro"/>
</dbReference>
<evidence type="ECO:0000256" key="4">
    <source>
        <dbReference type="ARBA" id="ARBA00013194"/>
    </source>
</evidence>
<keyword evidence="8" id="KW-0413">Isomerase</keyword>
<evidence type="ECO:0000259" key="10">
    <source>
        <dbReference type="Pfam" id="PF05697"/>
    </source>
</evidence>
<proteinExistence type="inferred from homology"/>
<dbReference type="PANTHER" id="PTHR30560:SF3">
    <property type="entry name" value="TRIGGER FACTOR-LIKE PROTEIN TIG, CHLOROPLASTIC"/>
    <property type="match status" value="1"/>
</dbReference>
<dbReference type="EC" id="5.2.1.8" evidence="4"/>
<dbReference type="InterPro" id="IPR008880">
    <property type="entry name" value="Trigger_fac_C"/>
</dbReference>
<dbReference type="Pfam" id="PF05698">
    <property type="entry name" value="Trigger_C"/>
    <property type="match status" value="1"/>
</dbReference>
<dbReference type="InterPro" id="IPR037041">
    <property type="entry name" value="Trigger_fac_C_sf"/>
</dbReference>
<dbReference type="GO" id="GO:0005737">
    <property type="term" value="C:cytoplasm"/>
    <property type="evidence" value="ECO:0007669"/>
    <property type="project" value="UniProtKB-SubCell"/>
</dbReference>
<keyword evidence="6" id="KW-0697">Rotamase</keyword>
<evidence type="ECO:0000256" key="8">
    <source>
        <dbReference type="ARBA" id="ARBA00023235"/>
    </source>
</evidence>
<accession>A0A1F5ZLM5</accession>
<dbReference type="InterPro" id="IPR027304">
    <property type="entry name" value="Trigger_fact/SurA_dom_sf"/>
</dbReference>
<keyword evidence="7" id="KW-0143">Chaperone</keyword>
<dbReference type="GO" id="GO:0043022">
    <property type="term" value="F:ribosome binding"/>
    <property type="evidence" value="ECO:0007669"/>
    <property type="project" value="TreeGrafter"/>
</dbReference>
<evidence type="ECO:0000256" key="5">
    <source>
        <dbReference type="ARBA" id="ARBA00016902"/>
    </source>
</evidence>